<dbReference type="AlphaFoldDB" id="A0A839ZX18"/>
<evidence type="ECO:0000259" key="6">
    <source>
        <dbReference type="Pfam" id="PF02668"/>
    </source>
</evidence>
<keyword evidence="4 7" id="KW-0560">Oxidoreductase</keyword>
<keyword evidence="3 7" id="KW-0223">Dioxygenase</keyword>
<evidence type="ECO:0000256" key="3">
    <source>
        <dbReference type="ARBA" id="ARBA00022964"/>
    </source>
</evidence>
<evidence type="ECO:0000313" key="7">
    <source>
        <dbReference type="EMBL" id="MBB3890876.1"/>
    </source>
</evidence>
<evidence type="ECO:0000313" key="8">
    <source>
        <dbReference type="Proteomes" id="UP000530564"/>
    </source>
</evidence>
<keyword evidence="8" id="KW-1185">Reference proteome</keyword>
<dbReference type="SUPFAM" id="SSF51197">
    <property type="entry name" value="Clavaminate synthase-like"/>
    <property type="match status" value="1"/>
</dbReference>
<dbReference type="GO" id="GO:0000908">
    <property type="term" value="F:taurine dioxygenase activity"/>
    <property type="evidence" value="ECO:0007669"/>
    <property type="project" value="UniProtKB-EC"/>
</dbReference>
<sequence>MSGLKIRKVAGALGAEISGVDLSADLPDAVIEEIRAAFVHHQVVFFRDQALTPEAQLAFGRRFGPLNIHPYVAGMPGHPEVMEIVKEPGDKVNFGGGWHSDMSFLENPSIGSILYAVEIPEWGGDTLFASQAAAYEALSPGLKATLESLNAVHSAGREYSSQGHSAQKRASMKVVEAEGAVGEFIHPVVKVHPETGRKALYVNPAFTMRIDGWSKRESKPLLDFLFEHSRYEAFTCRFAWSAGSVAFWDNRSVWHFALNDYPGQRRHMRRVTVDAWPATVGKPALQTAEGVT</sequence>
<gene>
    <name evidence="7" type="ORF">GGQ61_001593</name>
</gene>
<evidence type="ECO:0000256" key="5">
    <source>
        <dbReference type="ARBA" id="ARBA00023004"/>
    </source>
</evidence>
<dbReference type="GO" id="GO:0046872">
    <property type="term" value="F:metal ion binding"/>
    <property type="evidence" value="ECO:0007669"/>
    <property type="project" value="UniProtKB-KW"/>
</dbReference>
<organism evidence="7 8">
    <name type="scientific">Phenylobacterium haematophilum</name>
    <dbReference type="NCBI Taxonomy" id="98513"/>
    <lineage>
        <taxon>Bacteria</taxon>
        <taxon>Pseudomonadati</taxon>
        <taxon>Pseudomonadota</taxon>
        <taxon>Alphaproteobacteria</taxon>
        <taxon>Caulobacterales</taxon>
        <taxon>Caulobacteraceae</taxon>
        <taxon>Phenylobacterium</taxon>
    </lineage>
</organism>
<evidence type="ECO:0000256" key="4">
    <source>
        <dbReference type="ARBA" id="ARBA00023002"/>
    </source>
</evidence>
<evidence type="ECO:0000256" key="2">
    <source>
        <dbReference type="ARBA" id="ARBA00022723"/>
    </source>
</evidence>
<dbReference type="PANTHER" id="PTHR30468:SF1">
    <property type="entry name" value="ALPHA-KETOGLUTARATE-DEPENDENT SULFONATE DIOXYGENASE"/>
    <property type="match status" value="1"/>
</dbReference>
<dbReference type="InterPro" id="IPR051323">
    <property type="entry name" value="AtsK-like"/>
</dbReference>
<proteinExistence type="inferred from homology"/>
<comment type="similarity">
    <text evidence="1">Belongs to the TfdA dioxygenase family.</text>
</comment>
<reference evidence="7 8" key="1">
    <citation type="submission" date="2020-08" db="EMBL/GenBank/DDBJ databases">
        <title>Genomic Encyclopedia of Type Strains, Phase IV (KMG-IV): sequencing the most valuable type-strain genomes for metagenomic binning, comparative biology and taxonomic classification.</title>
        <authorList>
            <person name="Goeker M."/>
        </authorList>
    </citation>
    <scope>NUCLEOTIDE SEQUENCE [LARGE SCALE GENOMIC DNA]</scope>
    <source>
        <strain evidence="7 8">DSM 21793</strain>
    </source>
</reference>
<name>A0A839ZX18_9CAUL</name>
<dbReference type="EC" id="1.14.11.17" evidence="7"/>
<dbReference type="EMBL" id="JACIDK010000002">
    <property type="protein sequence ID" value="MBB3890876.1"/>
    <property type="molecule type" value="Genomic_DNA"/>
</dbReference>
<dbReference type="Gene3D" id="3.60.130.10">
    <property type="entry name" value="Clavaminate synthase-like"/>
    <property type="match status" value="1"/>
</dbReference>
<evidence type="ECO:0000256" key="1">
    <source>
        <dbReference type="ARBA" id="ARBA00005896"/>
    </source>
</evidence>
<keyword evidence="2" id="KW-0479">Metal-binding</keyword>
<dbReference type="Pfam" id="PF02668">
    <property type="entry name" value="TauD"/>
    <property type="match status" value="1"/>
</dbReference>
<protein>
    <submittedName>
        <fullName evidence="7">Taurine dioxygenase</fullName>
        <ecNumber evidence="7">1.14.11.17</ecNumber>
    </submittedName>
</protein>
<dbReference type="PANTHER" id="PTHR30468">
    <property type="entry name" value="ALPHA-KETOGLUTARATE-DEPENDENT SULFONATE DIOXYGENASE"/>
    <property type="match status" value="1"/>
</dbReference>
<accession>A0A839ZX18</accession>
<keyword evidence="5" id="KW-0408">Iron</keyword>
<feature type="domain" description="TauD/TfdA-like" evidence="6">
    <location>
        <begin position="6"/>
        <end position="272"/>
    </location>
</feature>
<dbReference type="Proteomes" id="UP000530564">
    <property type="component" value="Unassembled WGS sequence"/>
</dbReference>
<dbReference type="InterPro" id="IPR003819">
    <property type="entry name" value="TauD/TfdA-like"/>
</dbReference>
<comment type="caution">
    <text evidence="7">The sequence shown here is derived from an EMBL/GenBank/DDBJ whole genome shotgun (WGS) entry which is preliminary data.</text>
</comment>
<dbReference type="RefSeq" id="WP_183771323.1">
    <property type="nucleotide sequence ID" value="NZ_JACIDK010000002.1"/>
</dbReference>
<dbReference type="GO" id="GO:0005737">
    <property type="term" value="C:cytoplasm"/>
    <property type="evidence" value="ECO:0007669"/>
    <property type="project" value="TreeGrafter"/>
</dbReference>
<dbReference type="InterPro" id="IPR042098">
    <property type="entry name" value="TauD-like_sf"/>
</dbReference>